<dbReference type="Proteomes" id="UP000024635">
    <property type="component" value="Unassembled WGS sequence"/>
</dbReference>
<keyword evidence="2" id="KW-0472">Membrane</keyword>
<reference evidence="4" key="1">
    <citation type="journal article" date="2015" name="Nat. Genet.">
        <title>The genome and transcriptome of the zoonotic hookworm Ancylostoma ceylanicum identify infection-specific gene families.</title>
        <authorList>
            <person name="Schwarz E.M."/>
            <person name="Hu Y."/>
            <person name="Antoshechkin I."/>
            <person name="Miller M.M."/>
            <person name="Sternberg P.W."/>
            <person name="Aroian R.V."/>
        </authorList>
    </citation>
    <scope>NUCLEOTIDE SEQUENCE</scope>
    <source>
        <strain evidence="4">HY135</strain>
    </source>
</reference>
<feature type="transmembrane region" description="Helical" evidence="2">
    <location>
        <begin position="58"/>
        <end position="76"/>
    </location>
</feature>
<dbReference type="EMBL" id="JARK01001467">
    <property type="protein sequence ID" value="EYB98405.1"/>
    <property type="molecule type" value="Genomic_DNA"/>
</dbReference>
<name>A0A016T6Q6_9BILA</name>
<accession>A0A016T6Q6</accession>
<keyword evidence="2" id="KW-1133">Transmembrane helix</keyword>
<keyword evidence="4" id="KW-1185">Reference proteome</keyword>
<comment type="caution">
    <text evidence="3">The sequence shown here is derived from an EMBL/GenBank/DDBJ whole genome shotgun (WGS) entry which is preliminary data.</text>
</comment>
<sequence>MSMIFVISTSNYLCMQVFREIHGFEFGVGSGWTTNQTSEQHSIWGSTITRLFENINRILFIAVLVLAVHYIANLWLSNHDAIPQEKAQMRLRAFENELSKFATEFGNITREELRFLFHVGRQSEQRRPNPAPLMGILTSEGSHLS</sequence>
<dbReference type="AlphaFoldDB" id="A0A016T6Q6"/>
<organism evidence="3 4">
    <name type="scientific">Ancylostoma ceylanicum</name>
    <dbReference type="NCBI Taxonomy" id="53326"/>
    <lineage>
        <taxon>Eukaryota</taxon>
        <taxon>Metazoa</taxon>
        <taxon>Ecdysozoa</taxon>
        <taxon>Nematoda</taxon>
        <taxon>Chromadorea</taxon>
        <taxon>Rhabditida</taxon>
        <taxon>Rhabditina</taxon>
        <taxon>Rhabditomorpha</taxon>
        <taxon>Strongyloidea</taxon>
        <taxon>Ancylostomatidae</taxon>
        <taxon>Ancylostomatinae</taxon>
        <taxon>Ancylostoma</taxon>
    </lineage>
</organism>
<dbReference type="OrthoDB" id="10403493at2759"/>
<evidence type="ECO:0000256" key="2">
    <source>
        <dbReference type="SAM" id="Phobius"/>
    </source>
</evidence>
<proteinExistence type="predicted"/>
<keyword evidence="2" id="KW-0812">Transmembrane</keyword>
<gene>
    <name evidence="3" type="primary">Acey_s0131.g1605</name>
    <name evidence="3" type="ORF">Y032_0131g1605</name>
</gene>
<feature type="region of interest" description="Disordered" evidence="1">
    <location>
        <begin position="125"/>
        <end position="145"/>
    </location>
</feature>
<protein>
    <submittedName>
        <fullName evidence="3">Uncharacterized protein</fullName>
    </submittedName>
</protein>
<evidence type="ECO:0000256" key="1">
    <source>
        <dbReference type="SAM" id="MobiDB-lite"/>
    </source>
</evidence>
<evidence type="ECO:0000313" key="4">
    <source>
        <dbReference type="Proteomes" id="UP000024635"/>
    </source>
</evidence>
<evidence type="ECO:0000313" key="3">
    <source>
        <dbReference type="EMBL" id="EYB98405.1"/>
    </source>
</evidence>